<evidence type="ECO:0000256" key="5">
    <source>
        <dbReference type="ARBA" id="ARBA00022526"/>
    </source>
</evidence>
<keyword evidence="14" id="KW-0119">Carbohydrate metabolism</keyword>
<keyword evidence="7" id="KW-0597">Phosphoprotein</keyword>
<evidence type="ECO:0000256" key="2">
    <source>
        <dbReference type="ARBA" id="ARBA00001964"/>
    </source>
</evidence>
<dbReference type="NCBIfam" id="TIGR03182">
    <property type="entry name" value="PDH_E1_alph_y"/>
    <property type="match status" value="1"/>
</dbReference>
<sequence length="440" mass="49162">MTFLRHCHVALWLRRAVRSRPVKETWRHLGRAVCVGGSRRRCSCSYCPQSMRKMLAAVSRVLSGAAQKPASRVLVASRNFANDATFEIKKCDLHRLEEGPPVTTVLTREDGLKYYRTMQTVRRMELKADQLYKQKIIRGFCHLCDGQEACCVGLEAGINPTDHLITAYRAHGFTFTRGLSVREILTELTGRRGGCAKGKGGSMHMYAKNFYGGNGIVGAQVPLGAGIALACKYNGKDEVCLTLYGDGAANQGQIFEAYNMAALWKLPCIFICENNRYGMGTSVERAAASTDYYKRGDFIPGLRVDGMDVLCVREATKFAAAHCRSGKGPILMELQTYRYHGHSMSDPGVSYRTREEIQEVRSKSDPIMLLKDRMVNNNLASVEELKEIDVEVRKEIEDAAQFATSDPEPPLEELGYHIYSNDPPFEVRGANQWIKFKSVS</sequence>
<dbReference type="EMBL" id="KB030639">
    <property type="protein sequence ID" value="ELK12903.1"/>
    <property type="molecule type" value="Genomic_DNA"/>
</dbReference>
<accession>L5KQD6</accession>
<evidence type="ECO:0000256" key="14">
    <source>
        <dbReference type="ARBA" id="ARBA00023277"/>
    </source>
</evidence>
<protein>
    <recommendedName>
        <fullName evidence="17">Pyruvate dehydrogenase E1 component subunit alpha</fullName>
        <ecNumber evidence="17">1.2.4.1</ecNumber>
    </recommendedName>
</protein>
<dbReference type="InterPro" id="IPR001017">
    <property type="entry name" value="DH_E1"/>
</dbReference>
<evidence type="ECO:0000256" key="11">
    <source>
        <dbReference type="ARBA" id="ARBA00023002"/>
    </source>
</evidence>
<evidence type="ECO:0000256" key="8">
    <source>
        <dbReference type="ARBA" id="ARBA00022723"/>
    </source>
</evidence>
<evidence type="ECO:0000259" key="18">
    <source>
        <dbReference type="Pfam" id="PF00676"/>
    </source>
</evidence>
<dbReference type="InterPro" id="IPR017597">
    <property type="entry name" value="Pyrv_DH_E1_asu_subgrp-y"/>
</dbReference>
<proteinExistence type="predicted"/>
<comment type="subcellular location">
    <subcellularLocation>
        <location evidence="4">Mitochondrion matrix</location>
    </subcellularLocation>
</comment>
<evidence type="ECO:0000256" key="13">
    <source>
        <dbReference type="ARBA" id="ARBA00023128"/>
    </source>
</evidence>
<dbReference type="FunCoup" id="L5KQD6">
    <property type="interactions" value="1402"/>
</dbReference>
<keyword evidence="12 17" id="KW-0786">Thiamine pyrophosphate</keyword>
<dbReference type="AlphaFoldDB" id="L5KQD6"/>
<evidence type="ECO:0000256" key="16">
    <source>
        <dbReference type="ARBA" id="ARBA00051231"/>
    </source>
</evidence>
<dbReference type="Proteomes" id="UP000010552">
    <property type="component" value="Unassembled WGS sequence"/>
</dbReference>
<keyword evidence="9" id="KW-0460">Magnesium</keyword>
<feature type="domain" description="Dehydrogenase E1 component" evidence="18">
    <location>
        <begin position="117"/>
        <end position="411"/>
    </location>
</feature>
<keyword evidence="6" id="KW-0816">Tricarboxylic acid cycle</keyword>
<dbReference type="GO" id="GO:0006099">
    <property type="term" value="P:tricarboxylic acid cycle"/>
    <property type="evidence" value="ECO:0007669"/>
    <property type="project" value="UniProtKB-KW"/>
</dbReference>
<evidence type="ECO:0000256" key="17">
    <source>
        <dbReference type="RuleBase" id="RU361139"/>
    </source>
</evidence>
<dbReference type="GO" id="GO:0005759">
    <property type="term" value="C:mitochondrial matrix"/>
    <property type="evidence" value="ECO:0007669"/>
    <property type="project" value="UniProtKB-SubCell"/>
</dbReference>
<keyword evidence="10" id="KW-0809">Transit peptide</keyword>
<keyword evidence="5" id="KW-0313">Glucose metabolism</keyword>
<dbReference type="GO" id="GO:0006006">
    <property type="term" value="P:glucose metabolic process"/>
    <property type="evidence" value="ECO:0007669"/>
    <property type="project" value="UniProtKB-KW"/>
</dbReference>
<dbReference type="STRING" id="9402.L5KQD6"/>
<keyword evidence="20" id="KW-1185">Reference proteome</keyword>
<dbReference type="SUPFAM" id="SSF52518">
    <property type="entry name" value="Thiamin diphosphate-binding fold (THDP-binding)"/>
    <property type="match status" value="1"/>
</dbReference>
<keyword evidence="15 17" id="KW-0670">Pyruvate</keyword>
<organism evidence="19 20">
    <name type="scientific">Pteropus alecto</name>
    <name type="common">Black flying fox</name>
    <dbReference type="NCBI Taxonomy" id="9402"/>
    <lineage>
        <taxon>Eukaryota</taxon>
        <taxon>Metazoa</taxon>
        <taxon>Chordata</taxon>
        <taxon>Craniata</taxon>
        <taxon>Vertebrata</taxon>
        <taxon>Euteleostomi</taxon>
        <taxon>Mammalia</taxon>
        <taxon>Eutheria</taxon>
        <taxon>Laurasiatheria</taxon>
        <taxon>Chiroptera</taxon>
        <taxon>Yinpterochiroptera</taxon>
        <taxon>Pteropodoidea</taxon>
        <taxon>Pteropodidae</taxon>
        <taxon>Pteropodinae</taxon>
        <taxon>Pteropus</taxon>
    </lineage>
</organism>
<dbReference type="CDD" id="cd02000">
    <property type="entry name" value="TPP_E1_PDC_ADC_BCADC"/>
    <property type="match status" value="1"/>
</dbReference>
<keyword evidence="13" id="KW-0496">Mitochondrion</keyword>
<dbReference type="FunFam" id="3.40.50.970:FF:000020">
    <property type="entry name" value="Pyruvate dehydrogenase E1 component subunit alpha, mitochondrial"/>
    <property type="match status" value="1"/>
</dbReference>
<reference evidence="20" key="1">
    <citation type="journal article" date="2013" name="Science">
        <title>Comparative analysis of bat genomes provides insight into the evolution of flight and immunity.</title>
        <authorList>
            <person name="Zhang G."/>
            <person name="Cowled C."/>
            <person name="Shi Z."/>
            <person name="Huang Z."/>
            <person name="Bishop-Lilly K.A."/>
            <person name="Fang X."/>
            <person name="Wynne J.W."/>
            <person name="Xiong Z."/>
            <person name="Baker M.L."/>
            <person name="Zhao W."/>
            <person name="Tachedjian M."/>
            <person name="Zhu Y."/>
            <person name="Zhou P."/>
            <person name="Jiang X."/>
            <person name="Ng J."/>
            <person name="Yang L."/>
            <person name="Wu L."/>
            <person name="Xiao J."/>
            <person name="Feng Y."/>
            <person name="Chen Y."/>
            <person name="Sun X."/>
            <person name="Zhang Y."/>
            <person name="Marsh G.A."/>
            <person name="Crameri G."/>
            <person name="Broder C.C."/>
            <person name="Frey K.G."/>
            <person name="Wang L.F."/>
            <person name="Wang J."/>
        </authorList>
    </citation>
    <scope>NUCLEOTIDE SEQUENCE [LARGE SCALE GENOMIC DNA]</scope>
</reference>
<dbReference type="InterPro" id="IPR050642">
    <property type="entry name" value="PDH_E1_Alpha_Subunit"/>
</dbReference>
<dbReference type="eggNOG" id="KOG0225">
    <property type="taxonomic scope" value="Eukaryota"/>
</dbReference>
<dbReference type="GO" id="GO:0006086">
    <property type="term" value="P:pyruvate decarboxylation to acetyl-CoA"/>
    <property type="evidence" value="ECO:0007669"/>
    <property type="project" value="InterPro"/>
</dbReference>
<dbReference type="Pfam" id="PF00676">
    <property type="entry name" value="E1_dh"/>
    <property type="match status" value="1"/>
</dbReference>
<evidence type="ECO:0000313" key="19">
    <source>
        <dbReference type="EMBL" id="ELK12903.1"/>
    </source>
</evidence>
<evidence type="ECO:0000313" key="20">
    <source>
        <dbReference type="Proteomes" id="UP000010552"/>
    </source>
</evidence>
<dbReference type="GO" id="GO:0046872">
    <property type="term" value="F:metal ion binding"/>
    <property type="evidence" value="ECO:0007669"/>
    <property type="project" value="UniProtKB-KW"/>
</dbReference>
<name>L5KQD6_PTEAL</name>
<keyword evidence="8" id="KW-0479">Metal-binding</keyword>
<evidence type="ECO:0000256" key="3">
    <source>
        <dbReference type="ARBA" id="ARBA00003754"/>
    </source>
</evidence>
<evidence type="ECO:0000256" key="7">
    <source>
        <dbReference type="ARBA" id="ARBA00022553"/>
    </source>
</evidence>
<dbReference type="Gene3D" id="3.40.50.970">
    <property type="match status" value="1"/>
</dbReference>
<keyword evidence="11 17" id="KW-0560">Oxidoreductase</keyword>
<comment type="catalytic activity">
    <reaction evidence="16 17">
        <text>N(6)-[(R)-lipoyl]-L-lysyl-[protein] + pyruvate + H(+) = N(6)-[(R)-S(8)-acetyldihydrolipoyl]-L-lysyl-[protein] + CO2</text>
        <dbReference type="Rhea" id="RHEA:19189"/>
        <dbReference type="Rhea" id="RHEA-COMP:10474"/>
        <dbReference type="Rhea" id="RHEA-COMP:10478"/>
        <dbReference type="ChEBI" id="CHEBI:15361"/>
        <dbReference type="ChEBI" id="CHEBI:15378"/>
        <dbReference type="ChEBI" id="CHEBI:16526"/>
        <dbReference type="ChEBI" id="CHEBI:83099"/>
        <dbReference type="ChEBI" id="CHEBI:83111"/>
        <dbReference type="EC" id="1.2.4.1"/>
    </reaction>
</comment>
<evidence type="ECO:0000256" key="4">
    <source>
        <dbReference type="ARBA" id="ARBA00004305"/>
    </source>
</evidence>
<dbReference type="PANTHER" id="PTHR11516">
    <property type="entry name" value="PYRUVATE DEHYDROGENASE E1 COMPONENT, ALPHA SUBUNIT BACTERIAL AND ORGANELLAR"/>
    <property type="match status" value="1"/>
</dbReference>
<comment type="cofactor">
    <cofactor evidence="1">
        <name>Mg(2+)</name>
        <dbReference type="ChEBI" id="CHEBI:18420"/>
    </cofactor>
</comment>
<evidence type="ECO:0000256" key="12">
    <source>
        <dbReference type="ARBA" id="ARBA00023052"/>
    </source>
</evidence>
<dbReference type="PANTHER" id="PTHR11516:SF60">
    <property type="entry name" value="PYRUVATE DEHYDROGENASE E1 COMPONENT SUBUNIT ALPHA"/>
    <property type="match status" value="1"/>
</dbReference>
<evidence type="ECO:0000256" key="15">
    <source>
        <dbReference type="ARBA" id="ARBA00023317"/>
    </source>
</evidence>
<dbReference type="InterPro" id="IPR029061">
    <property type="entry name" value="THDP-binding"/>
</dbReference>
<gene>
    <name evidence="19" type="ORF">PAL_GLEAN10010554</name>
</gene>
<evidence type="ECO:0000256" key="10">
    <source>
        <dbReference type="ARBA" id="ARBA00022946"/>
    </source>
</evidence>
<dbReference type="GO" id="GO:0004739">
    <property type="term" value="F:pyruvate dehydrogenase (acetyl-transferring) activity"/>
    <property type="evidence" value="ECO:0007669"/>
    <property type="project" value="UniProtKB-UniRule"/>
</dbReference>
<comment type="cofactor">
    <cofactor evidence="2 17">
        <name>thiamine diphosphate</name>
        <dbReference type="ChEBI" id="CHEBI:58937"/>
    </cofactor>
</comment>
<comment type="function">
    <text evidence="3">The pyruvate dehydrogenase complex catalyzes the overall conversion of pyruvate to acetyl-CoA and CO(2), and thereby links the glycolytic pathway to the tricarboxylic cycle.</text>
</comment>
<evidence type="ECO:0000256" key="6">
    <source>
        <dbReference type="ARBA" id="ARBA00022532"/>
    </source>
</evidence>
<evidence type="ECO:0000256" key="9">
    <source>
        <dbReference type="ARBA" id="ARBA00022842"/>
    </source>
</evidence>
<dbReference type="InParanoid" id="L5KQD6"/>
<dbReference type="EC" id="1.2.4.1" evidence="17"/>
<evidence type="ECO:0000256" key="1">
    <source>
        <dbReference type="ARBA" id="ARBA00001946"/>
    </source>
</evidence>